<dbReference type="InterPro" id="IPR050898">
    <property type="entry name" value="Plant_acyltransferase"/>
</dbReference>
<comment type="similarity">
    <text evidence="1">Belongs to the plant acyltransferase family.</text>
</comment>
<protein>
    <submittedName>
        <fullName evidence="2 3">Uncharacterized protein</fullName>
    </submittedName>
</protein>
<reference evidence="2 3" key="1">
    <citation type="journal article" date="2010" name="Nature">
        <title>Genome sequencing and analysis of the model grass Brachypodium distachyon.</title>
        <authorList>
            <consortium name="International Brachypodium Initiative"/>
        </authorList>
    </citation>
    <scope>NUCLEOTIDE SEQUENCE [LARGE SCALE GENOMIC DNA]</scope>
    <source>
        <strain evidence="2 3">Bd21</strain>
    </source>
</reference>
<evidence type="ECO:0000256" key="1">
    <source>
        <dbReference type="ARBA" id="ARBA00009861"/>
    </source>
</evidence>
<reference evidence="2" key="2">
    <citation type="submission" date="2017-06" db="EMBL/GenBank/DDBJ databases">
        <title>WGS assembly of Brachypodium distachyon.</title>
        <authorList>
            <consortium name="The International Brachypodium Initiative"/>
            <person name="Lucas S."/>
            <person name="Harmon-Smith M."/>
            <person name="Lail K."/>
            <person name="Tice H."/>
            <person name="Grimwood J."/>
            <person name="Bruce D."/>
            <person name="Barry K."/>
            <person name="Shu S."/>
            <person name="Lindquist E."/>
            <person name="Wang M."/>
            <person name="Pitluck S."/>
            <person name="Vogel J.P."/>
            <person name="Garvin D.F."/>
            <person name="Mockler T.C."/>
            <person name="Schmutz J."/>
            <person name="Rokhsar D."/>
            <person name="Bevan M.W."/>
        </authorList>
    </citation>
    <scope>NUCLEOTIDE SEQUENCE</scope>
    <source>
        <strain evidence="2">Bd21</strain>
    </source>
</reference>
<organism evidence="2">
    <name type="scientific">Brachypodium distachyon</name>
    <name type="common">Purple false brome</name>
    <name type="synonym">Trachynia distachya</name>
    <dbReference type="NCBI Taxonomy" id="15368"/>
    <lineage>
        <taxon>Eukaryota</taxon>
        <taxon>Viridiplantae</taxon>
        <taxon>Streptophyta</taxon>
        <taxon>Embryophyta</taxon>
        <taxon>Tracheophyta</taxon>
        <taxon>Spermatophyta</taxon>
        <taxon>Magnoliopsida</taxon>
        <taxon>Liliopsida</taxon>
        <taxon>Poales</taxon>
        <taxon>Poaceae</taxon>
        <taxon>BOP clade</taxon>
        <taxon>Pooideae</taxon>
        <taxon>Stipodae</taxon>
        <taxon>Brachypodieae</taxon>
        <taxon>Brachypodium</taxon>
    </lineage>
</organism>
<keyword evidence="4" id="KW-1185">Reference proteome</keyword>
<dbReference type="OrthoDB" id="671439at2759"/>
<dbReference type="EMBL" id="CM000884">
    <property type="protein sequence ID" value="KQJ81610.1"/>
    <property type="molecule type" value="Genomic_DNA"/>
</dbReference>
<name>A0A0Q3GLH1_BRADI</name>
<dbReference type="EnsemblPlants" id="KQJ81610">
    <property type="protein sequence ID" value="KQJ81610"/>
    <property type="gene ID" value="BRADI_5g01770v3"/>
</dbReference>
<reference evidence="3" key="3">
    <citation type="submission" date="2018-08" db="UniProtKB">
        <authorList>
            <consortium name="EnsemblPlants"/>
        </authorList>
    </citation>
    <scope>IDENTIFICATION</scope>
    <source>
        <strain evidence="3">cv. Bd21</strain>
    </source>
</reference>
<dbReference type="Pfam" id="PF02458">
    <property type="entry name" value="Transferase"/>
    <property type="match status" value="1"/>
</dbReference>
<dbReference type="PANTHER" id="PTHR31147:SF55">
    <property type="entry name" value="HXXXD-TYPE ACYL-TRANSFERASE FAMILY PROTEIN"/>
    <property type="match status" value="1"/>
</dbReference>
<dbReference type="AlphaFoldDB" id="A0A0Q3GLH1"/>
<feature type="non-terminal residue" evidence="2">
    <location>
        <position position="387"/>
    </location>
</feature>
<dbReference type="InParanoid" id="A0A0Q3GLH1"/>
<dbReference type="Gramene" id="KQJ81610">
    <property type="protein sequence ID" value="KQJ81610"/>
    <property type="gene ID" value="BRADI_5g01770v3"/>
</dbReference>
<gene>
    <name evidence="2" type="ORF">BRADI_5g01770v3</name>
</gene>
<dbReference type="GO" id="GO:0016747">
    <property type="term" value="F:acyltransferase activity, transferring groups other than amino-acyl groups"/>
    <property type="evidence" value="ECO:0007669"/>
    <property type="project" value="UniProtKB-ARBA"/>
</dbReference>
<dbReference type="InterPro" id="IPR023213">
    <property type="entry name" value="CAT-like_dom_sf"/>
</dbReference>
<sequence>MAVVSKSSTVVVVGADDQQSSGAGTIDLSSFDKSLGPLPITVLLVFDHPIKDPVESIKKALSQSLAVDHYHPMAGRLTPDGGAIACTGEGVSFVGASVSCALADQHLPLLKDDLAMGYPGDWCRPEDPLVQMQVTEFSCGGFVVGVTWNHVMADGAGMAQFLRAIGELARGLPSPSVVPVRSSSLLPCIPPSVVAAQRAMMAVASKDMASLDFTIPSSAIARIKGQWADANAHEQPCTVFEAVTALLWLCRTRAVVTAKDDDELPVGMVFPSNVRQQLGAEAGYYGNCLAAQLVQATTGAPAINGLVKLIKRAKDGGDQQQPLHQGAAVGWYDTLLVSSWRNLGFEAAEFGGGAPARVMWHQRQTVLPICVVCPPCKGKDDGVNVMS</sequence>
<evidence type="ECO:0000313" key="4">
    <source>
        <dbReference type="Proteomes" id="UP000008810"/>
    </source>
</evidence>
<dbReference type="Gene3D" id="3.30.559.10">
    <property type="entry name" value="Chloramphenicol acetyltransferase-like domain"/>
    <property type="match status" value="2"/>
</dbReference>
<evidence type="ECO:0000313" key="2">
    <source>
        <dbReference type="EMBL" id="KQJ81610.1"/>
    </source>
</evidence>
<accession>A0A0Q3GLH1</accession>
<evidence type="ECO:0000313" key="3">
    <source>
        <dbReference type="EnsemblPlants" id="KQJ81610"/>
    </source>
</evidence>
<proteinExistence type="inferred from homology"/>
<dbReference type="Proteomes" id="UP000008810">
    <property type="component" value="Chromosome 5"/>
</dbReference>
<dbReference type="ExpressionAtlas" id="A0A0Q3GLH1">
    <property type="expression patterns" value="differential"/>
</dbReference>
<dbReference type="PANTHER" id="PTHR31147">
    <property type="entry name" value="ACYL TRANSFERASE 4"/>
    <property type="match status" value="1"/>
</dbReference>